<gene>
    <name evidence="3" type="ORF">SAMN05660197_0165</name>
</gene>
<feature type="domain" description="AAA+ ATPase" evidence="2">
    <location>
        <begin position="246"/>
        <end position="529"/>
    </location>
</feature>
<dbReference type="STRING" id="1069081.SAMN05660197_0165"/>
<dbReference type="SUPFAM" id="SSF52540">
    <property type="entry name" value="P-loop containing nucleoside triphosphate hydrolases"/>
    <property type="match status" value="1"/>
</dbReference>
<dbReference type="InterPro" id="IPR027417">
    <property type="entry name" value="P-loop_NTPase"/>
</dbReference>
<reference evidence="4" key="1">
    <citation type="submission" date="2017-04" db="EMBL/GenBank/DDBJ databases">
        <authorList>
            <person name="Varghese N."/>
            <person name="Submissions S."/>
        </authorList>
    </citation>
    <scope>NUCLEOTIDE SEQUENCE [LARGE SCALE GENOMIC DNA]</scope>
    <source>
        <strain evidence="4">DSM 16512</strain>
    </source>
</reference>
<proteinExistence type="predicted"/>
<accession>A0A1W1WRR8</accession>
<dbReference type="PANTHER" id="PTHR37291:SF1">
    <property type="entry name" value="TYPE IV METHYL-DIRECTED RESTRICTION ENZYME ECOKMCRB SUBUNIT"/>
    <property type="match status" value="1"/>
</dbReference>
<evidence type="ECO:0000259" key="2">
    <source>
        <dbReference type="SMART" id="SM00382"/>
    </source>
</evidence>
<dbReference type="Gene3D" id="3.40.50.300">
    <property type="entry name" value="P-loop containing nucleotide triphosphate hydrolases"/>
    <property type="match status" value="1"/>
</dbReference>
<protein>
    <submittedName>
        <fullName evidence="3">5-methylcytosine-specific restriction enzyme B</fullName>
    </submittedName>
</protein>
<sequence length="671" mass="79259">MSNIKQIVKDLQYILEISKEFKKLYEDDNYVILKLNELSKDELEQIKNYYEKKDKEKVNKLRLEIANLLLEKHKITKEIIEKKKNDIQKLYDTNVFKSWKSLFRIFYTFFYIPIKNDVLTKLENIASFIKNNLSIKDLLKIKIQDFNGDRNQGAYGCWIALYNKCHQSHTDAIQLFLNVYIDKFNYGVCDQPNEKDLTDIKELDSKNFTEKNIEKIIVFFEKNKNYVVNDNCDEKNQNLDNKKTNQPLNQIFYGPPGTGKTYNTINKALEIIDGSVPENRKEAKERFDKYIKSGQIQFVTFHQSYGYEDFVEGIKAETDENGDIRYKVENGIFKKICTKANTEIFYIGQRIGRYEIVSLSDELMKLKRDKGSIIPVPMYLLNDLLSLVDKKQISIEEIKNKEAIEKMSTESEKYIINGYANVFAELAKFYLENKKNKNEEKNFVIIIDEINRGNISKIFGELITLIEENKRLGNDEKLPITLPYSQESFSVPKNLYIIGTMNTADRSIALLDTALRRRFTFVEMMPKPEKLEVMKDKKTGIEINLQEMLKRMNERIEYLYDRDHTIGHSYLMNINDFSDLKDVFKNKIIPLLAEYFYDDWAKIRLVLADNQVDKEEYQFIKKKNDLAKELFGDKETDDLDEDKVIYEINEKAFEDPKSYIKIYDRNIENEK</sequence>
<dbReference type="SMART" id="SM00382">
    <property type="entry name" value="AAA"/>
    <property type="match status" value="1"/>
</dbReference>
<dbReference type="InterPro" id="IPR003593">
    <property type="entry name" value="AAA+_ATPase"/>
</dbReference>
<dbReference type="Proteomes" id="UP000192602">
    <property type="component" value="Unassembled WGS sequence"/>
</dbReference>
<evidence type="ECO:0000256" key="1">
    <source>
        <dbReference type="SAM" id="Coils"/>
    </source>
</evidence>
<organism evidence="3 4">
    <name type="scientific">Nitratiruptor tergarcus DSM 16512</name>
    <dbReference type="NCBI Taxonomy" id="1069081"/>
    <lineage>
        <taxon>Bacteria</taxon>
        <taxon>Pseudomonadati</taxon>
        <taxon>Campylobacterota</taxon>
        <taxon>Epsilonproteobacteria</taxon>
        <taxon>Nautiliales</taxon>
        <taxon>Nitratiruptoraceae</taxon>
        <taxon>Nitratiruptor</taxon>
    </lineage>
</organism>
<dbReference type="RefSeq" id="WP_084274703.1">
    <property type="nucleotide sequence ID" value="NZ_AP026671.1"/>
</dbReference>
<dbReference type="GO" id="GO:0005524">
    <property type="term" value="F:ATP binding"/>
    <property type="evidence" value="ECO:0007669"/>
    <property type="project" value="InterPro"/>
</dbReference>
<dbReference type="InterPro" id="IPR052934">
    <property type="entry name" value="Methyl-DNA_Rec/Restrict_Enz"/>
</dbReference>
<name>A0A1W1WRR8_9BACT</name>
<feature type="coiled-coil region" evidence="1">
    <location>
        <begin position="51"/>
        <end position="78"/>
    </location>
</feature>
<dbReference type="Pfam" id="PF07728">
    <property type="entry name" value="AAA_5"/>
    <property type="match status" value="1"/>
</dbReference>
<dbReference type="AlphaFoldDB" id="A0A1W1WRR8"/>
<keyword evidence="1" id="KW-0175">Coiled coil</keyword>
<dbReference type="GO" id="GO:0016887">
    <property type="term" value="F:ATP hydrolysis activity"/>
    <property type="evidence" value="ECO:0007669"/>
    <property type="project" value="InterPro"/>
</dbReference>
<evidence type="ECO:0000313" key="4">
    <source>
        <dbReference type="Proteomes" id="UP000192602"/>
    </source>
</evidence>
<dbReference type="InterPro" id="IPR011704">
    <property type="entry name" value="ATPase_dyneun-rel_AAA"/>
</dbReference>
<dbReference type="EMBL" id="FWWZ01000001">
    <property type="protein sequence ID" value="SMC08413.1"/>
    <property type="molecule type" value="Genomic_DNA"/>
</dbReference>
<keyword evidence="4" id="KW-1185">Reference proteome</keyword>
<evidence type="ECO:0000313" key="3">
    <source>
        <dbReference type="EMBL" id="SMC08413.1"/>
    </source>
</evidence>
<dbReference type="PANTHER" id="PTHR37291">
    <property type="entry name" value="5-METHYLCYTOSINE-SPECIFIC RESTRICTION ENZYME B"/>
    <property type="match status" value="1"/>
</dbReference>